<feature type="coiled-coil region" evidence="1">
    <location>
        <begin position="66"/>
        <end position="96"/>
    </location>
</feature>
<protein>
    <submittedName>
        <fullName evidence="3">Uncharacterized protein</fullName>
    </submittedName>
</protein>
<feature type="region of interest" description="Disordered" evidence="2">
    <location>
        <begin position="1"/>
        <end position="20"/>
    </location>
</feature>
<evidence type="ECO:0000313" key="3">
    <source>
        <dbReference type="EMBL" id="MBX0304289.1"/>
    </source>
</evidence>
<dbReference type="Proteomes" id="UP000783863">
    <property type="component" value="Unassembled WGS sequence"/>
</dbReference>
<evidence type="ECO:0000256" key="2">
    <source>
        <dbReference type="SAM" id="MobiDB-lite"/>
    </source>
</evidence>
<sequence length="98" mass="10845">MGGKVKSARDTAGEVDRGETTSEELLWIVSVSLLTASQSCNDVATQSSLFQYQQTSTERKYDGFGNRNLENIRQSLEAAKEDINLALDAIEELDQQTE</sequence>
<gene>
    <name evidence="3" type="ORF">EGD98_11480</name>
</gene>
<dbReference type="RefSeq" id="WP_220588510.1">
    <property type="nucleotide sequence ID" value="NZ_RKLQ01000002.1"/>
</dbReference>
<organism evidence="3 4">
    <name type="scientific">Haloarcula salinisoli</name>
    <dbReference type="NCBI Taxonomy" id="2487746"/>
    <lineage>
        <taxon>Archaea</taxon>
        <taxon>Methanobacteriati</taxon>
        <taxon>Methanobacteriota</taxon>
        <taxon>Stenosarchaea group</taxon>
        <taxon>Halobacteria</taxon>
        <taxon>Halobacteriales</taxon>
        <taxon>Haloarculaceae</taxon>
        <taxon>Haloarcula</taxon>
    </lineage>
</organism>
<feature type="compositionally biased region" description="Basic and acidic residues" evidence="2">
    <location>
        <begin position="7"/>
        <end position="20"/>
    </location>
</feature>
<dbReference type="AlphaFoldDB" id="A0A8J8C9J8"/>
<proteinExistence type="predicted"/>
<reference evidence="3" key="1">
    <citation type="submission" date="2021-06" db="EMBL/GenBank/DDBJ databases">
        <title>Halomicroarcula sp. F24A a new haloarchaeum isolated from saline soil.</title>
        <authorList>
            <person name="Duran-Viseras A."/>
            <person name="Sanchez-Porro C."/>
            <person name="Ventosa A."/>
        </authorList>
    </citation>
    <scope>NUCLEOTIDE SEQUENCE</scope>
    <source>
        <strain evidence="3">F24A</strain>
    </source>
</reference>
<name>A0A8J8C9J8_9EURY</name>
<dbReference type="EMBL" id="RKLQ01000002">
    <property type="protein sequence ID" value="MBX0304289.1"/>
    <property type="molecule type" value="Genomic_DNA"/>
</dbReference>
<evidence type="ECO:0000256" key="1">
    <source>
        <dbReference type="SAM" id="Coils"/>
    </source>
</evidence>
<keyword evidence="1" id="KW-0175">Coiled coil</keyword>
<evidence type="ECO:0000313" key="4">
    <source>
        <dbReference type="Proteomes" id="UP000783863"/>
    </source>
</evidence>
<comment type="caution">
    <text evidence="3">The sequence shown here is derived from an EMBL/GenBank/DDBJ whole genome shotgun (WGS) entry which is preliminary data.</text>
</comment>
<accession>A0A8J8C9J8</accession>
<keyword evidence="4" id="KW-1185">Reference proteome</keyword>